<accession>A0ACB9STB7</accession>
<evidence type="ECO:0000313" key="1">
    <source>
        <dbReference type="EMBL" id="KAI4458013.1"/>
    </source>
</evidence>
<keyword evidence="2" id="KW-1185">Reference proteome</keyword>
<name>A0ACB9STB7_HOLOL</name>
<keyword evidence="1" id="KW-0371">Homeobox</keyword>
<comment type="caution">
    <text evidence="1">The sequence shown here is derived from an EMBL/GenBank/DDBJ whole genome shotgun (WGS) entry which is preliminary data.</text>
</comment>
<organism evidence="1 2">
    <name type="scientific">Holotrichia oblita</name>
    <name type="common">Chafer beetle</name>
    <dbReference type="NCBI Taxonomy" id="644536"/>
    <lineage>
        <taxon>Eukaryota</taxon>
        <taxon>Metazoa</taxon>
        <taxon>Ecdysozoa</taxon>
        <taxon>Arthropoda</taxon>
        <taxon>Hexapoda</taxon>
        <taxon>Insecta</taxon>
        <taxon>Pterygota</taxon>
        <taxon>Neoptera</taxon>
        <taxon>Endopterygota</taxon>
        <taxon>Coleoptera</taxon>
        <taxon>Polyphaga</taxon>
        <taxon>Scarabaeiformia</taxon>
        <taxon>Scarabaeidae</taxon>
        <taxon>Melolonthinae</taxon>
        <taxon>Holotrichia</taxon>
    </lineage>
</organism>
<dbReference type="Proteomes" id="UP001056778">
    <property type="component" value="Chromosome 7"/>
</dbReference>
<keyword evidence="1" id="KW-0238">DNA-binding</keyword>
<evidence type="ECO:0000313" key="2">
    <source>
        <dbReference type="Proteomes" id="UP001056778"/>
    </source>
</evidence>
<gene>
    <name evidence="1" type="ORF">MML48_7g00007151</name>
</gene>
<protein>
    <submittedName>
        <fullName evidence="1">Pituitary homeobox ptx1</fullName>
    </submittedName>
</protein>
<reference evidence="1" key="1">
    <citation type="submission" date="2022-04" db="EMBL/GenBank/DDBJ databases">
        <title>Chromosome-scale genome assembly of Holotrichia oblita Faldermann.</title>
        <authorList>
            <person name="Rongchong L."/>
        </authorList>
    </citation>
    <scope>NUCLEOTIDE SEQUENCE</scope>
    <source>
        <strain evidence="1">81SQS9</strain>
    </source>
</reference>
<dbReference type="EMBL" id="CM043021">
    <property type="protein sequence ID" value="KAI4458013.1"/>
    <property type="molecule type" value="Genomic_DNA"/>
</dbReference>
<sequence length="492" mass="54191">MERIESLSDPSLCLQDLVTGVSTSSANSDMHGVHHHMDSVSSAVSVSSAISGIMTGSSSVLGHHVTSHDHHHHGVVPHTPSLHHEPLEKLKRASRSLSDPVKTEAVVGVDGTESEEGKNDKKQKRQRRQRTHFTSQQLQELEATFARNRYPDMSTREEIAMWTNLTEARVRVFWKQVIRKQKRNSGKDITRDISNEDYAVAKRVIEKIIDPERSLQFKQEKSSTLNKSAESIFDVWLICEKHSSEENGTLVNNNEEGNNSNEIVRYTIGDYVIVLYEETHFPGIITYIEGGEYEVWFKNRRAKWRKRERNAMNAMNAAAEFKSGFGTQFNGLMPAFSDTDIYSSYSYNNWAKVPSPLGTKPFWPVVPSNHHQSHSLPGFNAATSVAAASMSGATTSMLPGAMGTGLTSTPSAVAAQPCPYTTPTNPYSVYHHRAGTEPCTAMSSSIASLRLKAKQHTGFVGYSSVSPVRSSSTGLSACQYASSGIGVGERPG</sequence>
<proteinExistence type="predicted"/>